<evidence type="ECO:0000313" key="2">
    <source>
        <dbReference type="EMBL" id="AEG17817.1"/>
    </source>
</evidence>
<organism evidence="2 3">
    <name type="scientific">Methanobacterium paludis (strain DSM 25820 / JCM 18151 / SWAN1)</name>
    <dbReference type="NCBI Taxonomy" id="868131"/>
    <lineage>
        <taxon>Archaea</taxon>
        <taxon>Methanobacteriati</taxon>
        <taxon>Methanobacteriota</taxon>
        <taxon>Methanomada group</taxon>
        <taxon>Methanobacteria</taxon>
        <taxon>Methanobacteriales</taxon>
        <taxon>Methanobacteriaceae</taxon>
        <taxon>Methanobacterium</taxon>
    </lineage>
</organism>
<evidence type="ECO:0000313" key="3">
    <source>
        <dbReference type="Proteomes" id="UP000009231"/>
    </source>
</evidence>
<proteinExistence type="predicted"/>
<keyword evidence="3" id="KW-1185">Reference proteome</keyword>
<dbReference type="EMBL" id="CP002772">
    <property type="protein sequence ID" value="AEG17817.1"/>
    <property type="molecule type" value="Genomic_DNA"/>
</dbReference>
<dbReference type="Pfam" id="PF01022">
    <property type="entry name" value="HTH_5"/>
    <property type="match status" value="1"/>
</dbReference>
<dbReference type="GO" id="GO:0003700">
    <property type="term" value="F:DNA-binding transcription factor activity"/>
    <property type="evidence" value="ECO:0007669"/>
    <property type="project" value="InterPro"/>
</dbReference>
<dbReference type="PIRSF" id="PIRSF018357">
    <property type="entry name" value="Trans_reg_ArsR_prd"/>
    <property type="match status" value="1"/>
</dbReference>
<dbReference type="HOGENOM" id="CLU_085608_0_0_2"/>
<reference evidence="2 3" key="1">
    <citation type="journal article" date="2014" name="Int. J. Syst. Evol. Microbiol.">
        <title>Methanobacterium paludis sp. nov. and a novel strain of Methanobacterium lacus isolated from northern peatlands.</title>
        <authorList>
            <person name="Cadillo-Quiroz H."/>
            <person name="Brauer S.L."/>
            <person name="Goodson N."/>
            <person name="Yavitt J.B."/>
            <person name="Zinder S.H."/>
        </authorList>
    </citation>
    <scope>NUCLEOTIDE SEQUENCE [LARGE SCALE GENOMIC DNA]</scope>
    <source>
        <strain evidence="3">DSM 25820 / JCM 18151 / SWAN1</strain>
    </source>
</reference>
<dbReference type="InterPro" id="IPR001845">
    <property type="entry name" value="HTH_ArsR_DNA-bd_dom"/>
</dbReference>
<dbReference type="InterPro" id="IPR036390">
    <property type="entry name" value="WH_DNA-bd_sf"/>
</dbReference>
<dbReference type="STRING" id="868131.MSWAN_0789"/>
<dbReference type="SUPFAM" id="SSF46785">
    <property type="entry name" value="Winged helix' DNA-binding domain"/>
    <property type="match status" value="1"/>
</dbReference>
<dbReference type="Proteomes" id="UP000009231">
    <property type="component" value="Chromosome"/>
</dbReference>
<dbReference type="Gene3D" id="1.10.10.10">
    <property type="entry name" value="Winged helix-like DNA-binding domain superfamily/Winged helix DNA-binding domain"/>
    <property type="match status" value="1"/>
</dbReference>
<name>F6D878_METPW</name>
<dbReference type="InterPro" id="IPR016723">
    <property type="entry name" value="Tscrpt_reg_ArsR_prd"/>
</dbReference>
<evidence type="ECO:0000259" key="1">
    <source>
        <dbReference type="Pfam" id="PF01022"/>
    </source>
</evidence>
<dbReference type="KEGG" id="mew:MSWAN_0789"/>
<dbReference type="AlphaFoldDB" id="F6D878"/>
<dbReference type="InterPro" id="IPR036388">
    <property type="entry name" value="WH-like_DNA-bd_sf"/>
</dbReference>
<dbReference type="InterPro" id="IPR011991">
    <property type="entry name" value="ArsR-like_HTH"/>
</dbReference>
<gene>
    <name evidence="2" type="ordered locus">MSWAN_0789</name>
</gene>
<protein>
    <recommendedName>
        <fullName evidence="1">HTH arsR-type domain-containing protein</fullName>
    </recommendedName>
</protein>
<dbReference type="CDD" id="cd00090">
    <property type="entry name" value="HTH_ARSR"/>
    <property type="match status" value="1"/>
</dbReference>
<sequence length="261" mass="30207">MFVMKPENKIHDQEILDIKEKLELMHSDIKRMMENSNQEYLNLMMANLKKDFLNCITGYVSEDVESCLERGMVEKCSMRDTCKSKFTDLLQSNTTLMTHDAVPEGDITEVKDTLNKMREGAPFEKCEACFSEVYDIFDKQMKFMRSLHVHSTNDEKKKDISKISDEIMVKEVLEPLSNKQRIQILKSMASQTKTFSSLSEITGLKGGNLLFHIQKLLDTNMILQRHERGDYMITEKGYKLLMLLTEVNELLGDINPLTLTQ</sequence>
<accession>F6D878</accession>
<feature type="domain" description="HTH arsR-type" evidence="1">
    <location>
        <begin position="179"/>
        <end position="221"/>
    </location>
</feature>
<dbReference type="eggNOG" id="arCOG00734">
    <property type="taxonomic scope" value="Archaea"/>
</dbReference>